<keyword evidence="1" id="KW-1133">Transmembrane helix</keyword>
<dbReference type="RefSeq" id="WP_053966588.1">
    <property type="nucleotide sequence ID" value="NZ_JAWJXX010000019.1"/>
</dbReference>
<dbReference type="EMBL" id="LIUF01000001">
    <property type="protein sequence ID" value="KOX94822.1"/>
    <property type="molecule type" value="Genomic_DNA"/>
</dbReference>
<dbReference type="Proteomes" id="UP000037729">
    <property type="component" value="Unassembled WGS sequence"/>
</dbReference>
<feature type="transmembrane region" description="Helical" evidence="1">
    <location>
        <begin position="30"/>
        <end position="47"/>
    </location>
</feature>
<dbReference type="EMBL" id="WOWB01000001">
    <property type="protein sequence ID" value="NLV07786.1"/>
    <property type="molecule type" value="Genomic_DNA"/>
</dbReference>
<keyword evidence="1" id="KW-0812">Transmembrane</keyword>
<evidence type="ECO:0000313" key="3">
    <source>
        <dbReference type="EMBL" id="NLV07786.1"/>
    </source>
</evidence>
<comment type="caution">
    <text evidence="2">The sequence shown here is derived from an EMBL/GenBank/DDBJ whole genome shotgun (WGS) entry which is preliminary data.</text>
</comment>
<reference evidence="2 4" key="1">
    <citation type="submission" date="2015-08" db="EMBL/GenBank/DDBJ databases">
        <title>Genomes of Isolates from Cabo Rojo, PR.</title>
        <authorList>
            <person name="Sanchez-Nieves R.L."/>
            <person name="Montalvo-Rodriguez R."/>
        </authorList>
    </citation>
    <scope>NUCLEOTIDE SEQUENCE [LARGE SCALE GENOMIC DNA]</scope>
    <source>
        <strain evidence="2 4">SL3</strain>
    </source>
</reference>
<dbReference type="Pfam" id="PF09489">
    <property type="entry name" value="CbtB"/>
    <property type="match status" value="1"/>
</dbReference>
<dbReference type="PATRIC" id="fig|1705562.3.peg.1534"/>
<reference evidence="3" key="2">
    <citation type="submission" date="2019-12" db="EMBL/GenBank/DDBJ databases">
        <title>The whole-genome sequencing of Haloarcula japonica strain pws8.</title>
        <authorList>
            <person name="Verma D.K."/>
            <person name="Gopal K."/>
            <person name="Prasad E.S."/>
        </authorList>
    </citation>
    <scope>NUCLEOTIDE SEQUENCE</scope>
    <source>
        <strain evidence="3">Pws8</strain>
    </source>
</reference>
<dbReference type="GeneID" id="35218915"/>
<keyword evidence="1" id="KW-0472">Membrane</keyword>
<gene>
    <name evidence="2" type="ORF">AMS69_02885</name>
    <name evidence="3" type="ORF">GOC83_16745</name>
</gene>
<evidence type="ECO:0000256" key="1">
    <source>
        <dbReference type="SAM" id="Phobius"/>
    </source>
</evidence>
<dbReference type="Proteomes" id="UP000610611">
    <property type="component" value="Unassembled WGS sequence"/>
</dbReference>
<proteinExistence type="predicted"/>
<name>A0A0M9AM78_9EURY</name>
<accession>A0A0M9AM78</accession>
<organism evidence="2 4">
    <name type="scientific">Haloarcula rubripromontorii</name>
    <dbReference type="NCBI Taxonomy" id="1705562"/>
    <lineage>
        <taxon>Archaea</taxon>
        <taxon>Methanobacteriati</taxon>
        <taxon>Methanobacteriota</taxon>
        <taxon>Stenosarchaea group</taxon>
        <taxon>Halobacteria</taxon>
        <taxon>Halobacteriales</taxon>
        <taxon>Haloarculaceae</taxon>
        <taxon>Haloarcula</taxon>
    </lineage>
</organism>
<dbReference type="InterPro" id="IPR012667">
    <property type="entry name" value="CbtB_put"/>
</dbReference>
<sequence length="68" mass="7383">MQDDTDTARATDSVHDRIERARASLTGPQVAIAVALVAALGFTLLFVQDPMLHDSLHNFRHSAGITCH</sequence>
<protein>
    <submittedName>
        <fullName evidence="3">CbtB-domain containing protein</fullName>
    </submittedName>
    <submittedName>
        <fullName evidence="2">Cobalamin cluster protein</fullName>
    </submittedName>
</protein>
<dbReference type="STRING" id="1705562.AMS69_02885"/>
<dbReference type="AlphaFoldDB" id="A0A0M9AM78"/>
<keyword evidence="4" id="KW-1185">Reference proteome</keyword>
<evidence type="ECO:0000313" key="4">
    <source>
        <dbReference type="Proteomes" id="UP000037729"/>
    </source>
</evidence>
<evidence type="ECO:0000313" key="2">
    <source>
        <dbReference type="EMBL" id="KOX94822.1"/>
    </source>
</evidence>